<comment type="similarity">
    <text evidence="2">Belongs to the 'phage' integrase family.</text>
</comment>
<feature type="domain" description="Tyr recombinase" evidence="7">
    <location>
        <begin position="121"/>
        <end position="306"/>
    </location>
</feature>
<dbReference type="InterPro" id="IPR004107">
    <property type="entry name" value="Integrase_SAM-like_N"/>
</dbReference>
<dbReference type="GO" id="GO:0015074">
    <property type="term" value="P:DNA integration"/>
    <property type="evidence" value="ECO:0007669"/>
    <property type="project" value="UniProtKB-KW"/>
</dbReference>
<protein>
    <submittedName>
        <fullName evidence="9">Tyrosine-type recombinase/integrase</fullName>
    </submittedName>
</protein>
<dbReference type="Proteomes" id="UP000759273">
    <property type="component" value="Unassembled WGS sequence"/>
</dbReference>
<dbReference type="InterPro" id="IPR011010">
    <property type="entry name" value="DNA_brk_join_enz"/>
</dbReference>
<reference evidence="9" key="1">
    <citation type="submission" date="2021-02" db="EMBL/GenBank/DDBJ databases">
        <title>Infant gut strain persistence is associated with maternal origin, phylogeny, and functional potential including surface adhesion and iron acquisition.</title>
        <authorList>
            <person name="Lou Y.C."/>
        </authorList>
    </citation>
    <scope>NUCLEOTIDE SEQUENCE</scope>
    <source>
        <strain evidence="9">L3_101_000M1_dasL3_101_000M1_concoct_87</strain>
    </source>
</reference>
<dbReference type="EMBL" id="JAGZGG010000045">
    <property type="protein sequence ID" value="MBS5333526.1"/>
    <property type="molecule type" value="Genomic_DNA"/>
</dbReference>
<dbReference type="Gene3D" id="1.10.150.130">
    <property type="match status" value="1"/>
</dbReference>
<name>A0A943DHB4_9FIRM</name>
<dbReference type="GO" id="GO:0006310">
    <property type="term" value="P:DNA recombination"/>
    <property type="evidence" value="ECO:0007669"/>
    <property type="project" value="UniProtKB-KW"/>
</dbReference>
<dbReference type="Pfam" id="PF00589">
    <property type="entry name" value="Phage_integrase"/>
    <property type="match status" value="1"/>
</dbReference>
<dbReference type="GO" id="GO:0003677">
    <property type="term" value="F:DNA binding"/>
    <property type="evidence" value="ECO:0007669"/>
    <property type="project" value="UniProtKB-UniRule"/>
</dbReference>
<sequence>MRKTDFTKALTEYFSIYLPTTCGVSPNTTNSYRDTFKQLLLFFQEKKGISANYIELRYLNMELVSEFLDWLETSRHIAVTTRNQRLAAIKAFAHFVQYKFPENIENCVDIINLRPKKYEKALIPFLTEDDLSLLLSQPDASTRQGLRDLTLLALLYDSGARVQELVDLRLKDVRLTHPPMVILTGKGRKVRQVPLMKDTCKLLDRYIRSFHSDSQSQMIPLFYNAKKQALSRYGVTYILKKYAAKASPVLEPQNISPHVLRHTKAMHLLRAGVNMIYIRDFLGHADISTTEVYARIDAEMKRKVFEEKVPNYTPNTTMPWEEDEDLLQWLTQFGKKTF</sequence>
<evidence type="ECO:0000259" key="7">
    <source>
        <dbReference type="PROSITE" id="PS51898"/>
    </source>
</evidence>
<dbReference type="Pfam" id="PF02899">
    <property type="entry name" value="Phage_int_SAM_1"/>
    <property type="match status" value="1"/>
</dbReference>
<dbReference type="PROSITE" id="PS51898">
    <property type="entry name" value="TYR_RECOMBINASE"/>
    <property type="match status" value="1"/>
</dbReference>
<evidence type="ECO:0000259" key="8">
    <source>
        <dbReference type="PROSITE" id="PS51900"/>
    </source>
</evidence>
<evidence type="ECO:0000313" key="10">
    <source>
        <dbReference type="Proteomes" id="UP000759273"/>
    </source>
</evidence>
<dbReference type="InterPro" id="IPR010998">
    <property type="entry name" value="Integrase_recombinase_N"/>
</dbReference>
<evidence type="ECO:0000256" key="4">
    <source>
        <dbReference type="ARBA" id="ARBA00023125"/>
    </source>
</evidence>
<dbReference type="PANTHER" id="PTHR30349">
    <property type="entry name" value="PHAGE INTEGRASE-RELATED"/>
    <property type="match status" value="1"/>
</dbReference>
<dbReference type="SUPFAM" id="SSF56349">
    <property type="entry name" value="DNA breaking-rejoining enzymes"/>
    <property type="match status" value="1"/>
</dbReference>
<dbReference type="InterPro" id="IPR002104">
    <property type="entry name" value="Integrase_catalytic"/>
</dbReference>
<dbReference type="InterPro" id="IPR044068">
    <property type="entry name" value="CB"/>
</dbReference>
<evidence type="ECO:0000256" key="5">
    <source>
        <dbReference type="ARBA" id="ARBA00023172"/>
    </source>
</evidence>
<comment type="caution">
    <text evidence="9">The sequence shown here is derived from an EMBL/GenBank/DDBJ whole genome shotgun (WGS) entry which is preliminary data.</text>
</comment>
<accession>A0A943DHB4</accession>
<dbReference type="InterPro" id="IPR013762">
    <property type="entry name" value="Integrase-like_cat_sf"/>
</dbReference>
<proteinExistence type="inferred from homology"/>
<dbReference type="InterPro" id="IPR050090">
    <property type="entry name" value="Tyrosine_recombinase_XerCD"/>
</dbReference>
<keyword evidence="3" id="KW-0229">DNA integration</keyword>
<dbReference type="PROSITE" id="PS51900">
    <property type="entry name" value="CB"/>
    <property type="match status" value="1"/>
</dbReference>
<gene>
    <name evidence="9" type="ORF">KHY36_13490</name>
</gene>
<evidence type="ECO:0000313" key="9">
    <source>
        <dbReference type="EMBL" id="MBS5333526.1"/>
    </source>
</evidence>
<dbReference type="Gene3D" id="1.10.443.10">
    <property type="entry name" value="Intergrase catalytic core"/>
    <property type="match status" value="1"/>
</dbReference>
<comment type="function">
    <text evidence="1">Site-specific tyrosine recombinase, which acts by catalyzing the cutting and rejoining of the recombining DNA molecules.</text>
</comment>
<evidence type="ECO:0000256" key="1">
    <source>
        <dbReference type="ARBA" id="ARBA00003283"/>
    </source>
</evidence>
<keyword evidence="5" id="KW-0233">DNA recombination</keyword>
<organism evidence="9 10">
    <name type="scientific">Subdoligranulum variabile</name>
    <dbReference type="NCBI Taxonomy" id="214851"/>
    <lineage>
        <taxon>Bacteria</taxon>
        <taxon>Bacillati</taxon>
        <taxon>Bacillota</taxon>
        <taxon>Clostridia</taxon>
        <taxon>Eubacteriales</taxon>
        <taxon>Oscillospiraceae</taxon>
        <taxon>Subdoligranulum</taxon>
    </lineage>
</organism>
<keyword evidence="4 6" id="KW-0238">DNA-binding</keyword>
<feature type="domain" description="Core-binding (CB)" evidence="8">
    <location>
        <begin position="4"/>
        <end position="97"/>
    </location>
</feature>
<evidence type="ECO:0000256" key="2">
    <source>
        <dbReference type="ARBA" id="ARBA00008857"/>
    </source>
</evidence>
<evidence type="ECO:0000256" key="3">
    <source>
        <dbReference type="ARBA" id="ARBA00022908"/>
    </source>
</evidence>
<dbReference type="PANTHER" id="PTHR30349:SF81">
    <property type="entry name" value="TYROSINE RECOMBINASE XERC"/>
    <property type="match status" value="1"/>
</dbReference>
<evidence type="ECO:0000256" key="6">
    <source>
        <dbReference type="PROSITE-ProRule" id="PRU01248"/>
    </source>
</evidence>
<dbReference type="AlphaFoldDB" id="A0A943DHB4"/>